<dbReference type="GO" id="GO:0000828">
    <property type="term" value="F:inositol hexakisphosphate kinase activity"/>
    <property type="evidence" value="ECO:0007669"/>
    <property type="project" value="UniProtKB-ARBA"/>
</dbReference>
<dbReference type="EC" id="2.7.4.24" evidence="3"/>
<organism evidence="14">
    <name type="scientific">Echinostoma caproni</name>
    <dbReference type="NCBI Taxonomy" id="27848"/>
    <lineage>
        <taxon>Eukaryota</taxon>
        <taxon>Metazoa</taxon>
        <taxon>Spiralia</taxon>
        <taxon>Lophotrochozoa</taxon>
        <taxon>Platyhelminthes</taxon>
        <taxon>Trematoda</taxon>
        <taxon>Digenea</taxon>
        <taxon>Plagiorchiida</taxon>
        <taxon>Echinostomata</taxon>
        <taxon>Echinostomatoidea</taxon>
        <taxon>Echinostomatidae</taxon>
        <taxon>Echinostoma</taxon>
    </lineage>
</organism>
<evidence type="ECO:0000313" key="14">
    <source>
        <dbReference type="WBParaSite" id="ECPE_0000629801-mRNA-1"/>
    </source>
</evidence>
<evidence type="ECO:0000256" key="10">
    <source>
        <dbReference type="ARBA" id="ARBA00034629"/>
    </source>
</evidence>
<evidence type="ECO:0000256" key="7">
    <source>
        <dbReference type="ARBA" id="ARBA00022777"/>
    </source>
</evidence>
<name>A0A183AH50_9TREM</name>
<reference evidence="12 13" key="2">
    <citation type="submission" date="2018-11" db="EMBL/GenBank/DDBJ databases">
        <authorList>
            <consortium name="Pathogen Informatics"/>
        </authorList>
    </citation>
    <scope>NUCLEOTIDE SEQUENCE [LARGE SCALE GENOMIC DNA]</scope>
    <source>
        <strain evidence="12 13">Egypt</strain>
    </source>
</reference>
<keyword evidence="6" id="KW-0547">Nucleotide-binding</keyword>
<dbReference type="SUPFAM" id="SSF53254">
    <property type="entry name" value="Phosphoglycerate mutase-like"/>
    <property type="match status" value="1"/>
</dbReference>
<dbReference type="Pfam" id="PF00328">
    <property type="entry name" value="His_Phos_2"/>
    <property type="match status" value="1"/>
</dbReference>
<feature type="signal peptide" evidence="11">
    <location>
        <begin position="1"/>
        <end position="21"/>
    </location>
</feature>
<evidence type="ECO:0000256" key="8">
    <source>
        <dbReference type="ARBA" id="ARBA00022840"/>
    </source>
</evidence>
<comment type="similarity">
    <text evidence="2">Belongs to the histidine acid phosphatase family. VIP1 subfamily.</text>
</comment>
<dbReference type="GO" id="GO:0006020">
    <property type="term" value="P:inositol metabolic process"/>
    <property type="evidence" value="ECO:0007669"/>
    <property type="project" value="TreeGrafter"/>
</dbReference>
<dbReference type="PANTHER" id="PTHR12750">
    <property type="entry name" value="DIPHOSPHOINOSITOL PENTAKISPHOSPHATE KINASE"/>
    <property type="match status" value="1"/>
</dbReference>
<comment type="catalytic activity">
    <reaction evidence="10">
        <text>1D-myo-inositol hexakisphosphate + ATP = 1-diphospho-1D-myo-inositol 2,3,4,5,6-pentakisphosphate + ADP</text>
        <dbReference type="Rhea" id="RHEA:37459"/>
        <dbReference type="ChEBI" id="CHEBI:30616"/>
        <dbReference type="ChEBI" id="CHEBI:58130"/>
        <dbReference type="ChEBI" id="CHEBI:74946"/>
        <dbReference type="ChEBI" id="CHEBI:456216"/>
        <dbReference type="EC" id="2.7.4.24"/>
    </reaction>
    <physiologicalReaction direction="left-to-right" evidence="10">
        <dbReference type="Rhea" id="RHEA:37460"/>
    </physiologicalReaction>
</comment>
<protein>
    <recommendedName>
        <fullName evidence="3">diphosphoinositol-pentakisphosphate 1-kinase</fullName>
        <ecNumber evidence="3">2.7.4.24</ecNumber>
    </recommendedName>
</protein>
<keyword evidence="11" id="KW-0732">Signal</keyword>
<dbReference type="GO" id="GO:0005524">
    <property type="term" value="F:ATP binding"/>
    <property type="evidence" value="ECO:0007669"/>
    <property type="project" value="UniProtKB-KW"/>
</dbReference>
<keyword evidence="5" id="KW-0808">Transferase</keyword>
<evidence type="ECO:0000256" key="6">
    <source>
        <dbReference type="ARBA" id="ARBA00022741"/>
    </source>
</evidence>
<dbReference type="GO" id="GO:0033857">
    <property type="term" value="F:5-diphosphoinositol pentakisphosphate 1-kinase activity"/>
    <property type="evidence" value="ECO:0007669"/>
    <property type="project" value="TreeGrafter"/>
</dbReference>
<evidence type="ECO:0000313" key="12">
    <source>
        <dbReference type="EMBL" id="VDP77932.1"/>
    </source>
</evidence>
<dbReference type="AlphaFoldDB" id="A0A183AH50"/>
<dbReference type="PANTHER" id="PTHR12750:SF9">
    <property type="entry name" value="INOSITOL HEXAKISPHOSPHATE AND DIPHOSPHOINOSITOL-PENTAKISPHOSPHATE KINASE"/>
    <property type="match status" value="1"/>
</dbReference>
<keyword evidence="4" id="KW-0963">Cytoplasm</keyword>
<evidence type="ECO:0000256" key="5">
    <source>
        <dbReference type="ARBA" id="ARBA00022679"/>
    </source>
</evidence>
<evidence type="ECO:0000256" key="2">
    <source>
        <dbReference type="ARBA" id="ARBA00005609"/>
    </source>
</evidence>
<dbReference type="Proteomes" id="UP000272942">
    <property type="component" value="Unassembled WGS sequence"/>
</dbReference>
<dbReference type="InterPro" id="IPR037446">
    <property type="entry name" value="His_Pase_VIP1"/>
</dbReference>
<dbReference type="InterPro" id="IPR029033">
    <property type="entry name" value="His_PPase_superfam"/>
</dbReference>
<accession>A0A183AH50</accession>
<reference evidence="14" key="1">
    <citation type="submission" date="2016-06" db="UniProtKB">
        <authorList>
            <consortium name="WormBaseParasite"/>
        </authorList>
    </citation>
    <scope>IDENTIFICATION</scope>
</reference>
<evidence type="ECO:0000313" key="13">
    <source>
        <dbReference type="Proteomes" id="UP000272942"/>
    </source>
</evidence>
<gene>
    <name evidence="12" type="ORF">ECPE_LOCUS6285</name>
</gene>
<proteinExistence type="inferred from homology"/>
<dbReference type="GO" id="GO:0005829">
    <property type="term" value="C:cytosol"/>
    <property type="evidence" value="ECO:0007669"/>
    <property type="project" value="TreeGrafter"/>
</dbReference>
<dbReference type="EMBL" id="UZAN01043279">
    <property type="protein sequence ID" value="VDP77932.1"/>
    <property type="molecule type" value="Genomic_DNA"/>
</dbReference>
<sequence>MSSFILHGLLLPLPVVPPALHCPSSHPSLACCSLDLEGVASPERFVRTRLYFTSESHLHSLLTCLRYGELADVTTDEQWRRAMDYVSSISEINYLAQIVIMIYEDPTEEPKTEKRFHVELHFSPGAFALCHDLPEGIGFRPGKLELCLSMSFHLPIPHCNLSLIASRVLFFTHHHHDHRS</sequence>
<evidence type="ECO:0000256" key="11">
    <source>
        <dbReference type="SAM" id="SignalP"/>
    </source>
</evidence>
<keyword evidence="13" id="KW-1185">Reference proteome</keyword>
<evidence type="ECO:0000256" key="3">
    <source>
        <dbReference type="ARBA" id="ARBA00012893"/>
    </source>
</evidence>
<dbReference type="GO" id="GO:0032958">
    <property type="term" value="P:inositol phosphate biosynthetic process"/>
    <property type="evidence" value="ECO:0007669"/>
    <property type="project" value="TreeGrafter"/>
</dbReference>
<dbReference type="WBParaSite" id="ECPE_0000629801-mRNA-1">
    <property type="protein sequence ID" value="ECPE_0000629801-mRNA-1"/>
    <property type="gene ID" value="ECPE_0000629801"/>
</dbReference>
<feature type="chain" id="PRO_5043138026" description="diphosphoinositol-pentakisphosphate 1-kinase" evidence="11">
    <location>
        <begin position="22"/>
        <end position="180"/>
    </location>
</feature>
<comment type="catalytic activity">
    <reaction evidence="9">
        <text>5-diphospho-1D-myo-inositol 1,2,3,4,6-pentakisphosphate + ATP + H(+) = 1,5-bis(diphospho)-1D-myo-inositol 2,3,4,6-tetrakisphosphate + ADP</text>
        <dbReference type="Rhea" id="RHEA:10276"/>
        <dbReference type="ChEBI" id="CHEBI:15378"/>
        <dbReference type="ChEBI" id="CHEBI:30616"/>
        <dbReference type="ChEBI" id="CHEBI:58628"/>
        <dbReference type="ChEBI" id="CHEBI:77983"/>
        <dbReference type="ChEBI" id="CHEBI:456216"/>
        <dbReference type="EC" id="2.7.4.24"/>
    </reaction>
    <physiologicalReaction direction="left-to-right" evidence="9">
        <dbReference type="Rhea" id="RHEA:10277"/>
    </physiologicalReaction>
</comment>
<evidence type="ECO:0000256" key="1">
    <source>
        <dbReference type="ARBA" id="ARBA00004496"/>
    </source>
</evidence>
<keyword evidence="7" id="KW-0418">Kinase</keyword>
<dbReference type="InterPro" id="IPR000560">
    <property type="entry name" value="His_Pase_clade-2"/>
</dbReference>
<dbReference type="OrthoDB" id="18042at2759"/>
<evidence type="ECO:0000256" key="9">
    <source>
        <dbReference type="ARBA" id="ARBA00033696"/>
    </source>
</evidence>
<keyword evidence="8" id="KW-0067">ATP-binding</keyword>
<evidence type="ECO:0000256" key="4">
    <source>
        <dbReference type="ARBA" id="ARBA00022490"/>
    </source>
</evidence>
<comment type="subcellular location">
    <subcellularLocation>
        <location evidence="1">Cytoplasm</location>
    </subcellularLocation>
</comment>